<reference evidence="1" key="1">
    <citation type="submission" date="2019-09" db="EMBL/GenBank/DDBJ databases">
        <title>Draft genome information of white flower Hibiscus syriacus.</title>
        <authorList>
            <person name="Kim Y.-M."/>
        </authorList>
    </citation>
    <scope>NUCLEOTIDE SEQUENCE [LARGE SCALE GENOMIC DNA]</scope>
    <source>
        <strain evidence="1">YM2019G1</strain>
    </source>
</reference>
<dbReference type="EMBL" id="VEPZ02001024">
    <property type="protein sequence ID" value="KAE8701463.1"/>
    <property type="molecule type" value="Genomic_DNA"/>
</dbReference>
<dbReference type="PANTHER" id="PTHR35726">
    <property type="entry name" value="GLUTAMIC ACID-RICH PROTEIN-LIKE"/>
    <property type="match status" value="1"/>
</dbReference>
<evidence type="ECO:0000313" key="1">
    <source>
        <dbReference type="EMBL" id="KAE8701463.1"/>
    </source>
</evidence>
<dbReference type="PANTHER" id="PTHR35726:SF4">
    <property type="entry name" value="GLUTAMIC ACID-RICH PROTEIN-LIKE"/>
    <property type="match status" value="1"/>
</dbReference>
<protein>
    <submittedName>
        <fullName evidence="1">Uncharacterized protein</fullName>
    </submittedName>
</protein>
<dbReference type="Proteomes" id="UP000436088">
    <property type="component" value="Unassembled WGS sequence"/>
</dbReference>
<gene>
    <name evidence="1" type="ORF">F3Y22_tig00110548pilonHSYRG01020</name>
</gene>
<organism evidence="1 2">
    <name type="scientific">Hibiscus syriacus</name>
    <name type="common">Rose of Sharon</name>
    <dbReference type="NCBI Taxonomy" id="106335"/>
    <lineage>
        <taxon>Eukaryota</taxon>
        <taxon>Viridiplantae</taxon>
        <taxon>Streptophyta</taxon>
        <taxon>Embryophyta</taxon>
        <taxon>Tracheophyta</taxon>
        <taxon>Spermatophyta</taxon>
        <taxon>Magnoliopsida</taxon>
        <taxon>eudicotyledons</taxon>
        <taxon>Gunneridae</taxon>
        <taxon>Pentapetalae</taxon>
        <taxon>rosids</taxon>
        <taxon>malvids</taxon>
        <taxon>Malvales</taxon>
        <taxon>Malvaceae</taxon>
        <taxon>Malvoideae</taxon>
        <taxon>Hibiscus</taxon>
    </lineage>
</organism>
<name>A0A6A3ABZ8_HIBSY</name>
<dbReference type="AlphaFoldDB" id="A0A6A3ABZ8"/>
<sequence>MDISSFLLFEATGDSETGCFDPAIPVIVEGEDDDAESCSCYTATEFLPGVGELSGLEHKADVAGDDDAESCSCDTATEFLPGVGELSGLEHKASVVGDDDDDDDEGEVVELQKDDGLHKICGDEYNDYRRFNGVGKRGKKSYSVSVDSTETLKEKNSPTTILKAANLSEGVVLNDINRNPCNPNRAILKQKLSNQGNEASLEVPLLAFQLCNLAEILSMTGVQSLIVSLLEIKDWRRDSGYRGYRRERRASGGSLLEAAAPVGSWMLHWGLRNPNITGSRPLDQNRPNCY</sequence>
<evidence type="ECO:0000313" key="2">
    <source>
        <dbReference type="Proteomes" id="UP000436088"/>
    </source>
</evidence>
<accession>A0A6A3ABZ8</accession>
<keyword evidence="2" id="KW-1185">Reference proteome</keyword>
<comment type="caution">
    <text evidence="1">The sequence shown here is derived from an EMBL/GenBank/DDBJ whole genome shotgun (WGS) entry which is preliminary data.</text>
</comment>
<proteinExistence type="predicted"/>